<evidence type="ECO:0000313" key="1">
    <source>
        <dbReference type="EMBL" id="PWK47553.1"/>
    </source>
</evidence>
<dbReference type="Proteomes" id="UP000245697">
    <property type="component" value="Unassembled WGS sequence"/>
</dbReference>
<name>A0A316FH32_9ACTN</name>
<dbReference type="Gene3D" id="2.130.10.10">
    <property type="entry name" value="YVTN repeat-like/Quinoprotein amine dehydrogenase"/>
    <property type="match status" value="1"/>
</dbReference>
<gene>
    <name evidence="1" type="ORF">BC793_107163</name>
</gene>
<dbReference type="AlphaFoldDB" id="A0A316FH32"/>
<comment type="caution">
    <text evidence="1">The sequence shown here is derived from an EMBL/GenBank/DDBJ whole genome shotgun (WGS) entry which is preliminary data.</text>
</comment>
<proteinExistence type="predicted"/>
<dbReference type="SUPFAM" id="SSF50969">
    <property type="entry name" value="YVTN repeat-like/Quinoprotein amine dehydrogenase"/>
    <property type="match status" value="1"/>
</dbReference>
<dbReference type="EMBL" id="QGGR01000007">
    <property type="protein sequence ID" value="PWK47553.1"/>
    <property type="molecule type" value="Genomic_DNA"/>
</dbReference>
<evidence type="ECO:0000313" key="2">
    <source>
        <dbReference type="Proteomes" id="UP000245697"/>
    </source>
</evidence>
<sequence>MAVGDRSGCLRLYRRSGELLASRHTDRTADLMEMAFGHHAGRLYLASIDRGNVLRLWDAVDGSPLSSVALTGRRGSHLGLFSIGGRLVASLTGDPWRGVLIDLVSGRKTAKDEFGEHPTAYLNGRPVTVTADRAGDLQVTATPGAPTPSVAAPGVAAPGVAESAPERPVVCFHSGDRLLAGVIHTHEVAIWDVAEHRIVDVLSARSQVADLAATTDGDLFLLAGGEAGFLEHRPPPG</sequence>
<reference evidence="1 2" key="1">
    <citation type="submission" date="2018-05" db="EMBL/GenBank/DDBJ databases">
        <title>Genomic Encyclopedia of Archaeal and Bacterial Type Strains, Phase II (KMG-II): from individual species to whole genera.</title>
        <authorList>
            <person name="Goeker M."/>
        </authorList>
    </citation>
    <scope>NUCLEOTIDE SEQUENCE [LARGE SCALE GENOMIC DNA]</scope>
    <source>
        <strain evidence="1 2">DSM 45184</strain>
    </source>
</reference>
<accession>A0A316FH32</accession>
<organism evidence="1 2">
    <name type="scientific">Actinoplanes xinjiangensis</name>
    <dbReference type="NCBI Taxonomy" id="512350"/>
    <lineage>
        <taxon>Bacteria</taxon>
        <taxon>Bacillati</taxon>
        <taxon>Actinomycetota</taxon>
        <taxon>Actinomycetes</taxon>
        <taxon>Micromonosporales</taxon>
        <taxon>Micromonosporaceae</taxon>
        <taxon>Actinoplanes</taxon>
    </lineage>
</organism>
<protein>
    <recommendedName>
        <fullName evidence="3">WD40 repeat protein</fullName>
    </recommendedName>
</protein>
<dbReference type="InterPro" id="IPR011044">
    <property type="entry name" value="Quino_amine_DH_bsu"/>
</dbReference>
<evidence type="ECO:0008006" key="3">
    <source>
        <dbReference type="Google" id="ProtNLM"/>
    </source>
</evidence>
<keyword evidence="2" id="KW-1185">Reference proteome</keyword>
<dbReference type="InterPro" id="IPR015943">
    <property type="entry name" value="WD40/YVTN_repeat-like_dom_sf"/>
</dbReference>